<organism evidence="4 5">
    <name type="scientific">Ranatra chinensis</name>
    <dbReference type="NCBI Taxonomy" id="642074"/>
    <lineage>
        <taxon>Eukaryota</taxon>
        <taxon>Metazoa</taxon>
        <taxon>Ecdysozoa</taxon>
        <taxon>Arthropoda</taxon>
        <taxon>Hexapoda</taxon>
        <taxon>Insecta</taxon>
        <taxon>Pterygota</taxon>
        <taxon>Neoptera</taxon>
        <taxon>Paraneoptera</taxon>
        <taxon>Hemiptera</taxon>
        <taxon>Heteroptera</taxon>
        <taxon>Panheteroptera</taxon>
        <taxon>Nepomorpha</taxon>
        <taxon>Nepidae</taxon>
        <taxon>Ranatrinae</taxon>
        <taxon>Ranatra</taxon>
    </lineage>
</organism>
<dbReference type="SMART" id="SM01083">
    <property type="entry name" value="Cir_N"/>
    <property type="match status" value="1"/>
</dbReference>
<evidence type="ECO:0000256" key="2">
    <source>
        <dbReference type="SAM" id="MobiDB-lite"/>
    </source>
</evidence>
<keyword evidence="1" id="KW-0175">Coiled coil</keyword>
<feature type="compositionally biased region" description="Basic and acidic residues" evidence="2">
    <location>
        <begin position="161"/>
        <end position="178"/>
    </location>
</feature>
<sequence length="275" mass="32215">MNILPKKRWHVRTRENIARVRRDEAKAAEEEKEKLERIKLAEREARTNFLRQKSRAQYGIKEEDVVKDKIFDHVNFFKDLEEGNDSVIRSNKEYEKEKKEEREKYEKQIGYLTYLGQDTVEATGNVSWYSKVPERLRPEENSEIGTKTKNRLDPLNCFKKYTSDDTPSKKATDVECSKKNKKHKKDKKKGKKRKRSKTDSNGSSSCEEAKPSLEELRAKRVKREAEEKARAAALLARLSGHPTIPQQSTTQQKNITQKYNSQFNPHIAKQNKPNY</sequence>
<evidence type="ECO:0000256" key="1">
    <source>
        <dbReference type="SAM" id="Coils"/>
    </source>
</evidence>
<comment type="caution">
    <text evidence="4">The sequence shown here is derived from an EMBL/GenBank/DDBJ whole genome shotgun (WGS) entry which is preliminary data.</text>
</comment>
<feature type="region of interest" description="Disordered" evidence="2">
    <location>
        <begin position="127"/>
        <end position="275"/>
    </location>
</feature>
<dbReference type="EMBL" id="JBFDAA010000009">
    <property type="protein sequence ID" value="KAL1128972.1"/>
    <property type="molecule type" value="Genomic_DNA"/>
</dbReference>
<dbReference type="PANTHER" id="PTHR22093:SF0">
    <property type="entry name" value="LEUKOCYTE RECEPTOR CLUSTER MEMBER 1"/>
    <property type="match status" value="1"/>
</dbReference>
<feature type="coiled-coil region" evidence="1">
    <location>
        <begin position="18"/>
        <end position="48"/>
    </location>
</feature>
<proteinExistence type="predicted"/>
<feature type="compositionally biased region" description="Polar residues" evidence="2">
    <location>
        <begin position="244"/>
        <end position="264"/>
    </location>
</feature>
<dbReference type="InterPro" id="IPR039875">
    <property type="entry name" value="LENG1-like"/>
</dbReference>
<evidence type="ECO:0000313" key="4">
    <source>
        <dbReference type="EMBL" id="KAL1128972.1"/>
    </source>
</evidence>
<feature type="compositionally biased region" description="Basic residues" evidence="2">
    <location>
        <begin position="179"/>
        <end position="196"/>
    </location>
</feature>
<evidence type="ECO:0000259" key="3">
    <source>
        <dbReference type="SMART" id="SM01083"/>
    </source>
</evidence>
<feature type="domain" description="CBF1-interacting co-repressor CIR N-terminal" evidence="3">
    <location>
        <begin position="8"/>
        <end position="44"/>
    </location>
</feature>
<dbReference type="PANTHER" id="PTHR22093">
    <property type="entry name" value="LEUKOCYTE RECEPTOR CLUSTER LRC MEMBER 1"/>
    <property type="match status" value="1"/>
</dbReference>
<feature type="coiled-coil region" evidence="1">
    <location>
        <begin position="77"/>
        <end position="104"/>
    </location>
</feature>
<evidence type="ECO:0000313" key="5">
    <source>
        <dbReference type="Proteomes" id="UP001558652"/>
    </source>
</evidence>
<dbReference type="Pfam" id="PF10197">
    <property type="entry name" value="Cir_N"/>
    <property type="match status" value="1"/>
</dbReference>
<reference evidence="4 5" key="1">
    <citation type="submission" date="2024-07" db="EMBL/GenBank/DDBJ databases">
        <title>Chromosome-level genome assembly of the water stick insect Ranatra chinensis (Heteroptera: Nepidae).</title>
        <authorList>
            <person name="Liu X."/>
        </authorList>
    </citation>
    <scope>NUCLEOTIDE SEQUENCE [LARGE SCALE GENOMIC DNA]</scope>
    <source>
        <strain evidence="4">Cailab_2021Rc</strain>
        <tissue evidence="4">Muscle</tissue>
    </source>
</reference>
<dbReference type="AlphaFoldDB" id="A0ABD0YCJ9"/>
<keyword evidence="5" id="KW-1185">Reference proteome</keyword>
<accession>A0ABD0YCJ9</accession>
<dbReference type="InterPro" id="IPR019339">
    <property type="entry name" value="CIR_N_dom"/>
</dbReference>
<name>A0ABD0YCJ9_9HEMI</name>
<feature type="compositionally biased region" description="Basic and acidic residues" evidence="2">
    <location>
        <begin position="207"/>
        <end position="230"/>
    </location>
</feature>
<gene>
    <name evidence="4" type="ORF">AAG570_013506</name>
</gene>
<protein>
    <recommendedName>
        <fullName evidence="3">CBF1-interacting co-repressor CIR N-terminal domain-containing protein</fullName>
    </recommendedName>
</protein>
<dbReference type="Proteomes" id="UP001558652">
    <property type="component" value="Unassembled WGS sequence"/>
</dbReference>